<name>A0A379TY01_SALDZ</name>
<dbReference type="Gene3D" id="3.40.50.880">
    <property type="match status" value="1"/>
</dbReference>
<protein>
    <submittedName>
        <fullName evidence="2">Pathogenicity island protein</fullName>
    </submittedName>
</protein>
<organism evidence="2 3">
    <name type="scientific">Salmonella diarizonae</name>
    <dbReference type="NCBI Taxonomy" id="59204"/>
    <lineage>
        <taxon>Bacteria</taxon>
        <taxon>Pseudomonadati</taxon>
        <taxon>Pseudomonadota</taxon>
        <taxon>Gammaproteobacteria</taxon>
        <taxon>Enterobacterales</taxon>
        <taxon>Enterobacteriaceae</taxon>
        <taxon>Salmonella</taxon>
    </lineage>
</organism>
<feature type="domain" description="Putative glutamine amidotransferase" evidence="1">
    <location>
        <begin position="21"/>
        <end position="91"/>
    </location>
</feature>
<evidence type="ECO:0000313" key="2">
    <source>
        <dbReference type="EMBL" id="SUG55451.1"/>
    </source>
</evidence>
<dbReference type="Proteomes" id="UP000254633">
    <property type="component" value="Unassembled WGS sequence"/>
</dbReference>
<evidence type="ECO:0000259" key="1">
    <source>
        <dbReference type="Pfam" id="PF07090"/>
    </source>
</evidence>
<dbReference type="EMBL" id="UGXH01000003">
    <property type="protein sequence ID" value="SUG55451.1"/>
    <property type="molecule type" value="Genomic_DNA"/>
</dbReference>
<gene>
    <name evidence="2" type="ORF">NCTC10060_02592</name>
</gene>
<dbReference type="InterPro" id="IPR010768">
    <property type="entry name" value="GATase1-like"/>
</dbReference>
<reference evidence="2 3" key="1">
    <citation type="submission" date="2018-06" db="EMBL/GenBank/DDBJ databases">
        <authorList>
            <consortium name="Pathogen Informatics"/>
            <person name="Doyle S."/>
        </authorList>
    </citation>
    <scope>NUCLEOTIDE SEQUENCE [LARGE SCALE GENOMIC DNA]</scope>
    <source>
        <strain evidence="2 3">NCTC10060</strain>
    </source>
</reference>
<sequence length="96" mass="10954">MRYNLSQIMLLRAVPVDDRRYLSFTGIEAKANYKNTILAEVLPVDMLDVDDRVELPQGCKAVNTAVEHVITQPFSEWPPLLGYNKLIAKEKKSYPC</sequence>
<accession>A0A379TY01</accession>
<evidence type="ECO:0000313" key="3">
    <source>
        <dbReference type="Proteomes" id="UP000254633"/>
    </source>
</evidence>
<proteinExistence type="predicted"/>
<dbReference type="AlphaFoldDB" id="A0A379TY01"/>
<dbReference type="Pfam" id="PF07090">
    <property type="entry name" value="GATase1_like"/>
    <property type="match status" value="1"/>
</dbReference>
<dbReference type="SUPFAM" id="SSF52317">
    <property type="entry name" value="Class I glutamine amidotransferase-like"/>
    <property type="match status" value="1"/>
</dbReference>
<dbReference type="InterPro" id="IPR029062">
    <property type="entry name" value="Class_I_gatase-like"/>
</dbReference>